<evidence type="ECO:0000313" key="2">
    <source>
        <dbReference type="EMBL" id="KAJ8656245.1"/>
    </source>
</evidence>
<keyword evidence="3" id="KW-1185">Reference proteome</keyword>
<evidence type="ECO:0000256" key="1">
    <source>
        <dbReference type="SAM" id="SignalP"/>
    </source>
</evidence>
<evidence type="ECO:0000313" key="3">
    <source>
        <dbReference type="Proteomes" id="UP001234581"/>
    </source>
</evidence>
<comment type="caution">
    <text evidence="2">The sequence shown here is derived from an EMBL/GenBank/DDBJ whole genome shotgun (WGS) entry which is preliminary data.</text>
</comment>
<sequence>MHIFTTTATLVMVAFGNYADTDWLQQHRDTILSPKGYIPDLDELKLAIFIKRQVPVVLNNLVRAIQGRHTSMGEYKPKFLKMEITLGKSQGILMIPLGTFGNWASKKGRDQLTNKLWKMMDAGQPI</sequence>
<keyword evidence="1" id="KW-0732">Signal</keyword>
<dbReference type="GeneID" id="83215446"/>
<proteinExistence type="predicted"/>
<reference evidence="2 3" key="1">
    <citation type="submission" date="2023-03" db="EMBL/GenBank/DDBJ databases">
        <title>Genome sequence of Lichtheimia ornata CBS 291.66.</title>
        <authorList>
            <person name="Mohabir J.T."/>
            <person name="Shea T.P."/>
            <person name="Kurbessoian T."/>
            <person name="Berby B."/>
            <person name="Fontaine J."/>
            <person name="Livny J."/>
            <person name="Gnirke A."/>
            <person name="Stajich J.E."/>
            <person name="Cuomo C.A."/>
        </authorList>
    </citation>
    <scope>NUCLEOTIDE SEQUENCE [LARGE SCALE GENOMIC DNA]</scope>
    <source>
        <strain evidence="2">CBS 291.66</strain>
    </source>
</reference>
<protein>
    <submittedName>
        <fullName evidence="2">Uncharacterized protein</fullName>
    </submittedName>
</protein>
<dbReference type="EMBL" id="JARTCD010000041">
    <property type="protein sequence ID" value="KAJ8656245.1"/>
    <property type="molecule type" value="Genomic_DNA"/>
</dbReference>
<dbReference type="RefSeq" id="XP_058341158.1">
    <property type="nucleotide sequence ID" value="XM_058488046.1"/>
</dbReference>
<dbReference type="Proteomes" id="UP001234581">
    <property type="component" value="Unassembled WGS sequence"/>
</dbReference>
<gene>
    <name evidence="2" type="ORF">O0I10_008039</name>
</gene>
<dbReference type="AlphaFoldDB" id="A0AAD7UZU6"/>
<accession>A0AAD7UZU6</accession>
<feature type="signal peptide" evidence="1">
    <location>
        <begin position="1"/>
        <end position="16"/>
    </location>
</feature>
<organism evidence="2 3">
    <name type="scientific">Lichtheimia ornata</name>
    <dbReference type="NCBI Taxonomy" id="688661"/>
    <lineage>
        <taxon>Eukaryota</taxon>
        <taxon>Fungi</taxon>
        <taxon>Fungi incertae sedis</taxon>
        <taxon>Mucoromycota</taxon>
        <taxon>Mucoromycotina</taxon>
        <taxon>Mucoromycetes</taxon>
        <taxon>Mucorales</taxon>
        <taxon>Lichtheimiaceae</taxon>
        <taxon>Lichtheimia</taxon>
    </lineage>
</organism>
<feature type="chain" id="PRO_5041983115" evidence="1">
    <location>
        <begin position="17"/>
        <end position="126"/>
    </location>
</feature>
<name>A0AAD7UZU6_9FUNG</name>